<dbReference type="PANTHER" id="PTHR11203">
    <property type="entry name" value="CLEAVAGE AND POLYADENYLATION SPECIFICITY FACTOR FAMILY MEMBER"/>
    <property type="match status" value="1"/>
</dbReference>
<evidence type="ECO:0000259" key="5">
    <source>
        <dbReference type="SMART" id="SM00849"/>
    </source>
</evidence>
<dbReference type="InterPro" id="IPR036866">
    <property type="entry name" value="RibonucZ/Hydroxyglut_hydro"/>
</dbReference>
<proteinExistence type="predicted"/>
<comment type="cofactor">
    <cofactor evidence="1">
        <name>Zn(2+)</name>
        <dbReference type="ChEBI" id="CHEBI:29105"/>
    </cofactor>
</comment>
<evidence type="ECO:0000313" key="7">
    <source>
        <dbReference type="Proteomes" id="UP001589795"/>
    </source>
</evidence>
<evidence type="ECO:0000256" key="3">
    <source>
        <dbReference type="ARBA" id="ARBA00022801"/>
    </source>
</evidence>
<keyword evidence="3" id="KW-0378">Hydrolase</keyword>
<comment type="caution">
    <text evidence="6">The sequence shown here is derived from an EMBL/GenBank/DDBJ whole genome shotgun (WGS) entry which is preliminary data.</text>
</comment>
<dbReference type="Pfam" id="PF00753">
    <property type="entry name" value="Lactamase_B"/>
    <property type="match status" value="1"/>
</dbReference>
<feature type="domain" description="Metallo-beta-lactamase" evidence="5">
    <location>
        <begin position="14"/>
        <end position="177"/>
    </location>
</feature>
<sequence>MPELVAISGVGVKGPACFLLRMQGRNLLLDLGRGPDGATLPDLQGLPPIDAILFSHGHADHTGGLELWEDLGKPPLFATSPTIALARQPALQQAIALETLDKICGLPLETGPAGHAPGAVWMRIGGPQGLLYTGDISAESVLFRYRQPPAAQALILDSAYGALGEALGRQMQTILALADGPVLFPCPAGGRGLEIAWTFLRHGLPVSICSSHRQVATRLRDFTDWLNAGSAEALDHLLQHTGQLDEDSRLRGIMVAASPNLDGGTARPLAQRIVQDGGARIVLTGHVGRGSQAEDLLAAGKAEFHRWNVHPSFSGASDIVTACAPRTMIAAFCDPGTLDRLRTASGWPIAKGERLTW</sequence>
<dbReference type="Gene3D" id="3.60.15.10">
    <property type="entry name" value="Ribonuclease Z/Hydroxyacylglutathione hydrolase-like"/>
    <property type="match status" value="1"/>
</dbReference>
<dbReference type="PROSITE" id="PS00743">
    <property type="entry name" value="BETA_LACTAMASE_B_1"/>
    <property type="match status" value="1"/>
</dbReference>
<keyword evidence="7" id="KW-1185">Reference proteome</keyword>
<dbReference type="Proteomes" id="UP001589795">
    <property type="component" value="Unassembled WGS sequence"/>
</dbReference>
<evidence type="ECO:0000256" key="4">
    <source>
        <dbReference type="ARBA" id="ARBA00022833"/>
    </source>
</evidence>
<reference evidence="6 7" key="1">
    <citation type="submission" date="2024-09" db="EMBL/GenBank/DDBJ databases">
        <authorList>
            <person name="Sun Q."/>
            <person name="Mori K."/>
        </authorList>
    </citation>
    <scope>NUCLEOTIDE SEQUENCE [LARGE SCALE GENOMIC DNA]</scope>
    <source>
        <strain evidence="6 7">CCM 7904</strain>
    </source>
</reference>
<dbReference type="PANTHER" id="PTHR11203:SF37">
    <property type="entry name" value="INTEGRATOR COMPLEX SUBUNIT 11"/>
    <property type="match status" value="1"/>
</dbReference>
<dbReference type="SUPFAM" id="SSF56281">
    <property type="entry name" value="Metallo-hydrolase/oxidoreductase"/>
    <property type="match status" value="1"/>
</dbReference>
<evidence type="ECO:0000313" key="6">
    <source>
        <dbReference type="EMBL" id="MFC0201151.1"/>
    </source>
</evidence>
<dbReference type="RefSeq" id="WP_265507022.1">
    <property type="nucleotide sequence ID" value="NZ_JAOTBE010000022.1"/>
</dbReference>
<keyword evidence="4" id="KW-0862">Zinc</keyword>
<protein>
    <submittedName>
        <fullName evidence="6">MBL fold metallo-hydrolase</fullName>
    </submittedName>
</protein>
<gene>
    <name evidence="6" type="ORF">ACFFIZ_12755</name>
</gene>
<keyword evidence="2" id="KW-0479">Metal-binding</keyword>
<dbReference type="Gene3D" id="3.40.50.10890">
    <property type="match status" value="1"/>
</dbReference>
<dbReference type="InterPro" id="IPR001279">
    <property type="entry name" value="Metallo-B-lactamas"/>
</dbReference>
<dbReference type="InterPro" id="IPR050698">
    <property type="entry name" value="MBL"/>
</dbReference>
<dbReference type="EMBL" id="JBHLWQ010000119">
    <property type="protein sequence ID" value="MFC0201151.1"/>
    <property type="molecule type" value="Genomic_DNA"/>
</dbReference>
<dbReference type="SMART" id="SM00849">
    <property type="entry name" value="Lactamase_B"/>
    <property type="match status" value="1"/>
</dbReference>
<evidence type="ECO:0000256" key="1">
    <source>
        <dbReference type="ARBA" id="ARBA00001947"/>
    </source>
</evidence>
<accession>A0ABV6CK74</accession>
<organism evidence="6 7">
    <name type="scientific">Paracoccus rhizosphaerae</name>
    <dbReference type="NCBI Taxonomy" id="1133347"/>
    <lineage>
        <taxon>Bacteria</taxon>
        <taxon>Pseudomonadati</taxon>
        <taxon>Pseudomonadota</taxon>
        <taxon>Alphaproteobacteria</taxon>
        <taxon>Rhodobacterales</taxon>
        <taxon>Paracoccaceae</taxon>
        <taxon>Paracoccus</taxon>
    </lineage>
</organism>
<name>A0ABV6CK74_9RHOB</name>
<evidence type="ECO:0000256" key="2">
    <source>
        <dbReference type="ARBA" id="ARBA00022723"/>
    </source>
</evidence>
<dbReference type="InterPro" id="IPR001018">
    <property type="entry name" value="Beta-lactamase_class-B_CS"/>
</dbReference>